<reference evidence="3 4" key="1">
    <citation type="submission" date="2016-07" db="EMBL/GenBank/DDBJ databases">
        <title>Draft genome of the white-rot fungus Obba rivulosa 3A-2.</title>
        <authorList>
            <consortium name="DOE Joint Genome Institute"/>
            <person name="Miettinen O."/>
            <person name="Riley R."/>
            <person name="Acob R."/>
            <person name="Barry K."/>
            <person name="Cullen D."/>
            <person name="De Vries R."/>
            <person name="Hainaut M."/>
            <person name="Hatakka A."/>
            <person name="Henrissat B."/>
            <person name="Hilden K."/>
            <person name="Kuo R."/>
            <person name="Labutti K."/>
            <person name="Lipzen A."/>
            <person name="Makela M.R."/>
            <person name="Sandor L."/>
            <person name="Spatafora J.W."/>
            <person name="Grigoriev I.V."/>
            <person name="Hibbett D.S."/>
        </authorList>
    </citation>
    <scope>NUCLEOTIDE SEQUENCE [LARGE SCALE GENOMIC DNA]</scope>
    <source>
        <strain evidence="3 4">3A-2</strain>
    </source>
</reference>
<accession>A0A8E2B0M2</accession>
<feature type="compositionally biased region" description="Low complexity" evidence="1">
    <location>
        <begin position="1"/>
        <end position="20"/>
    </location>
</feature>
<evidence type="ECO:0000259" key="2">
    <source>
        <dbReference type="Pfam" id="PF13867"/>
    </source>
</evidence>
<dbReference type="InterPro" id="IPR025718">
    <property type="entry name" value="SAP30_Sin3-bd"/>
</dbReference>
<dbReference type="Proteomes" id="UP000250043">
    <property type="component" value="Unassembled WGS sequence"/>
</dbReference>
<dbReference type="Gene3D" id="6.10.160.20">
    <property type="match status" value="1"/>
</dbReference>
<feature type="compositionally biased region" description="Basic and acidic residues" evidence="1">
    <location>
        <begin position="55"/>
        <end position="65"/>
    </location>
</feature>
<protein>
    <recommendedName>
        <fullName evidence="2">Histone deacetylase complex subunit SAP30 Sin3 binding domain-containing protein</fullName>
    </recommendedName>
</protein>
<name>A0A8E2B0M2_9APHY</name>
<organism evidence="3 4">
    <name type="scientific">Obba rivulosa</name>
    <dbReference type="NCBI Taxonomy" id="1052685"/>
    <lineage>
        <taxon>Eukaryota</taxon>
        <taxon>Fungi</taxon>
        <taxon>Dikarya</taxon>
        <taxon>Basidiomycota</taxon>
        <taxon>Agaricomycotina</taxon>
        <taxon>Agaricomycetes</taxon>
        <taxon>Polyporales</taxon>
        <taxon>Gelatoporiaceae</taxon>
        <taxon>Obba</taxon>
    </lineage>
</organism>
<feature type="region of interest" description="Disordered" evidence="1">
    <location>
        <begin position="139"/>
        <end position="189"/>
    </location>
</feature>
<sequence>MAPPTQAALAATPTAAATTARSRPQNARKKANMGGDDAAYHGPASTGSGVGTKRAAVDKADGEPRVKRKRIEPAGSGVGGSAAANASSSAAVGSGDSRRLERIEGDRDGRISLIDFTTMSTAMLQQYLSHFDLVPEVDPSPLSADDPPPPSSLLRPRAHVHRHLSTASPGPPNTLPITPANRPRRDPANRRRSLRLVEDERGNVPAVVPVLADVGEVHSALATLAQRHFREQPVREIDTIASFLCAVKAKGES</sequence>
<dbReference type="Pfam" id="PF13867">
    <property type="entry name" value="SAP30_Sin3_bdg"/>
    <property type="match status" value="1"/>
</dbReference>
<feature type="region of interest" description="Disordered" evidence="1">
    <location>
        <begin position="1"/>
        <end position="103"/>
    </location>
</feature>
<proteinExistence type="predicted"/>
<feature type="compositionally biased region" description="Low complexity" evidence="1">
    <location>
        <begin position="81"/>
        <end position="95"/>
    </location>
</feature>
<gene>
    <name evidence="3" type="ORF">OBBRIDRAFT_794719</name>
</gene>
<dbReference type="OrthoDB" id="3361956at2759"/>
<dbReference type="InterPro" id="IPR038291">
    <property type="entry name" value="SAP30_C_sf"/>
</dbReference>
<evidence type="ECO:0000313" key="3">
    <source>
        <dbReference type="EMBL" id="OCH88980.1"/>
    </source>
</evidence>
<dbReference type="AlphaFoldDB" id="A0A8E2B0M2"/>
<evidence type="ECO:0000256" key="1">
    <source>
        <dbReference type="SAM" id="MobiDB-lite"/>
    </source>
</evidence>
<evidence type="ECO:0000313" key="4">
    <source>
        <dbReference type="Proteomes" id="UP000250043"/>
    </source>
</evidence>
<dbReference type="EMBL" id="KV722438">
    <property type="protein sequence ID" value="OCH88980.1"/>
    <property type="molecule type" value="Genomic_DNA"/>
</dbReference>
<feature type="domain" description="Histone deacetylase complex subunit SAP30 Sin3 binding" evidence="2">
    <location>
        <begin position="219"/>
        <end position="248"/>
    </location>
</feature>
<keyword evidence="4" id="KW-1185">Reference proteome</keyword>